<evidence type="ECO:0000259" key="2">
    <source>
        <dbReference type="Pfam" id="PF00857"/>
    </source>
</evidence>
<dbReference type="Proteomes" id="UP000071778">
    <property type="component" value="Chromosome"/>
</dbReference>
<evidence type="ECO:0000256" key="1">
    <source>
        <dbReference type="ARBA" id="ARBA00022801"/>
    </source>
</evidence>
<keyword evidence="4" id="KW-1185">Reference proteome</keyword>
<gene>
    <name evidence="3" type="ORF">CAter282_2072</name>
</gene>
<organism evidence="3 4">
    <name type="scientific">Collimonas arenae</name>
    <dbReference type="NCBI Taxonomy" id="279058"/>
    <lineage>
        <taxon>Bacteria</taxon>
        <taxon>Pseudomonadati</taxon>
        <taxon>Pseudomonadota</taxon>
        <taxon>Betaproteobacteria</taxon>
        <taxon>Burkholderiales</taxon>
        <taxon>Oxalobacteraceae</taxon>
        <taxon>Collimonas</taxon>
    </lineage>
</organism>
<dbReference type="SUPFAM" id="SSF52499">
    <property type="entry name" value="Isochorismatase-like hydrolases"/>
    <property type="match status" value="1"/>
</dbReference>
<dbReference type="InterPro" id="IPR050272">
    <property type="entry name" value="Isochorismatase-like_hydrls"/>
</dbReference>
<dbReference type="PANTHER" id="PTHR43540">
    <property type="entry name" value="PEROXYUREIDOACRYLATE/UREIDOACRYLATE AMIDOHYDROLASE-RELATED"/>
    <property type="match status" value="1"/>
</dbReference>
<dbReference type="Gene3D" id="3.40.50.850">
    <property type="entry name" value="Isochorismatase-like"/>
    <property type="match status" value="1"/>
</dbReference>
<evidence type="ECO:0000313" key="3">
    <source>
        <dbReference type="EMBL" id="AMP09830.1"/>
    </source>
</evidence>
<dbReference type="InterPro" id="IPR036380">
    <property type="entry name" value="Isochorismatase-like_sf"/>
</dbReference>
<keyword evidence="1" id="KW-0378">Hydrolase</keyword>
<dbReference type="AlphaFoldDB" id="A0A127PQN6"/>
<feature type="domain" description="Isochorismatase-like" evidence="2">
    <location>
        <begin position="4"/>
        <end position="155"/>
    </location>
</feature>
<dbReference type="OrthoDB" id="1157330at2"/>
<dbReference type="InterPro" id="IPR000868">
    <property type="entry name" value="Isochorismatase-like_dom"/>
</dbReference>
<evidence type="ECO:0000313" key="4">
    <source>
        <dbReference type="Proteomes" id="UP000071778"/>
    </source>
</evidence>
<dbReference type="Pfam" id="PF00857">
    <property type="entry name" value="Isochorismatase"/>
    <property type="match status" value="1"/>
</dbReference>
<accession>A0A127PQN6</accession>
<proteinExistence type="predicted"/>
<protein>
    <submittedName>
        <fullName evidence="3">Isochorismatase family protein</fullName>
    </submittedName>
</protein>
<dbReference type="CDD" id="cd01014">
    <property type="entry name" value="nicotinamidase_related"/>
    <property type="match status" value="1"/>
</dbReference>
<dbReference type="PANTHER" id="PTHR43540:SF14">
    <property type="entry name" value="ISOCHORISMATASE"/>
    <property type="match status" value="1"/>
</dbReference>
<reference evidence="3 4" key="1">
    <citation type="submission" date="2015-11" db="EMBL/GenBank/DDBJ databases">
        <title>Exploring the genomic traits of fungus-feeding bacterial genus Collimonas.</title>
        <authorList>
            <person name="Song C."/>
            <person name="Schmidt R."/>
            <person name="de Jager V."/>
            <person name="Krzyzanowska D."/>
            <person name="Jongedijk E."/>
            <person name="Cankar K."/>
            <person name="Beekwilder J."/>
            <person name="van Veen A."/>
            <person name="de Boer W."/>
            <person name="van Veen J.A."/>
            <person name="Garbeva P."/>
        </authorList>
    </citation>
    <scope>NUCLEOTIDE SEQUENCE [LARGE SCALE GENOMIC DNA]</scope>
    <source>
        <strain evidence="3 4">Ter282</strain>
    </source>
</reference>
<sequence>MKPALLVIDVQQGLFDETPRPFEADTVIERINTLTSRARQAGVPVVFIQHETADDELAHGSQNWQLQCGLQVAPNDTKLRKTTPDSFLHTNLEELLDSWNVEQVVICGYATEFCVDTTTRRAAALGYPVTLAADAHTTHDKKHANGLQIRTHHNATLSGIDSFGPRIQAVPTSELHFQE</sequence>
<name>A0A127PQN6_9BURK</name>
<dbReference type="GO" id="GO:0016787">
    <property type="term" value="F:hydrolase activity"/>
    <property type="evidence" value="ECO:0007669"/>
    <property type="project" value="UniProtKB-KW"/>
</dbReference>
<dbReference type="PATRIC" id="fig|279058.17.peg.2221"/>
<dbReference type="RefSeq" id="WP_061533257.1">
    <property type="nucleotide sequence ID" value="NZ_CP013233.1"/>
</dbReference>
<dbReference type="EMBL" id="CP013235">
    <property type="protein sequence ID" value="AMP09830.1"/>
    <property type="molecule type" value="Genomic_DNA"/>
</dbReference>